<dbReference type="GO" id="GO:0005576">
    <property type="term" value="C:extracellular region"/>
    <property type="evidence" value="ECO:0007669"/>
    <property type="project" value="InterPro"/>
</dbReference>
<dbReference type="SUPFAM" id="SSF103647">
    <property type="entry name" value="TSP type-3 repeat"/>
    <property type="match status" value="3"/>
</dbReference>
<reference evidence="14 15" key="2">
    <citation type="journal article" date="2010" name="Nucleic Acids Res.">
        <title>BeetleBase in 2010: revisions to provide comprehensive genomic information for Tribolium castaneum.</title>
        <authorList>
            <person name="Kim H.S."/>
            <person name="Murphy T."/>
            <person name="Xia J."/>
            <person name="Caragea D."/>
            <person name="Park Y."/>
            <person name="Beeman R.W."/>
            <person name="Lorenzen M.D."/>
            <person name="Butcher S."/>
            <person name="Manak J.R."/>
            <person name="Brown S.J."/>
        </authorList>
    </citation>
    <scope>GENOME REANNOTATION</scope>
    <source>
        <strain evidence="14 15">Georgia GA2</strain>
    </source>
</reference>
<reference evidence="14 15" key="1">
    <citation type="journal article" date="2008" name="Nature">
        <title>The genome of the model beetle and pest Tribolium castaneum.</title>
        <authorList>
            <consortium name="Tribolium Genome Sequencing Consortium"/>
            <person name="Richards S."/>
            <person name="Gibbs R.A."/>
            <person name="Weinstock G.M."/>
            <person name="Brown S.J."/>
            <person name="Denell R."/>
            <person name="Beeman R.W."/>
            <person name="Gibbs R."/>
            <person name="Beeman R.W."/>
            <person name="Brown S.J."/>
            <person name="Bucher G."/>
            <person name="Friedrich M."/>
            <person name="Grimmelikhuijzen C.J."/>
            <person name="Klingler M."/>
            <person name="Lorenzen M."/>
            <person name="Richards S."/>
            <person name="Roth S."/>
            <person name="Schroder R."/>
            <person name="Tautz D."/>
            <person name="Zdobnov E.M."/>
            <person name="Muzny D."/>
            <person name="Gibbs R.A."/>
            <person name="Weinstock G.M."/>
            <person name="Attaway T."/>
            <person name="Bell S."/>
            <person name="Buhay C.J."/>
            <person name="Chandrabose M.N."/>
            <person name="Chavez D."/>
            <person name="Clerk-Blankenburg K.P."/>
            <person name="Cree A."/>
            <person name="Dao M."/>
            <person name="Davis C."/>
            <person name="Chacko J."/>
            <person name="Dinh H."/>
            <person name="Dugan-Rocha S."/>
            <person name="Fowler G."/>
            <person name="Garner T.T."/>
            <person name="Garnes J."/>
            <person name="Gnirke A."/>
            <person name="Hawes A."/>
            <person name="Hernandez J."/>
            <person name="Hines S."/>
            <person name="Holder M."/>
            <person name="Hume J."/>
            <person name="Jhangiani S.N."/>
            <person name="Joshi V."/>
            <person name="Khan Z.M."/>
            <person name="Jackson L."/>
            <person name="Kovar C."/>
            <person name="Kowis A."/>
            <person name="Lee S."/>
            <person name="Lewis L.R."/>
            <person name="Margolis J."/>
            <person name="Morgan M."/>
            <person name="Nazareth L.V."/>
            <person name="Nguyen N."/>
            <person name="Okwuonu G."/>
            <person name="Parker D."/>
            <person name="Richards S."/>
            <person name="Ruiz S.J."/>
            <person name="Santibanez J."/>
            <person name="Savard J."/>
            <person name="Scherer S.E."/>
            <person name="Schneider B."/>
            <person name="Sodergren E."/>
            <person name="Tautz D."/>
            <person name="Vattahil S."/>
            <person name="Villasana D."/>
            <person name="White C.S."/>
            <person name="Wright R."/>
            <person name="Park Y."/>
            <person name="Beeman R.W."/>
            <person name="Lord J."/>
            <person name="Oppert B."/>
            <person name="Lorenzen M."/>
            <person name="Brown S."/>
            <person name="Wang L."/>
            <person name="Savard J."/>
            <person name="Tautz D."/>
            <person name="Richards S."/>
            <person name="Weinstock G."/>
            <person name="Gibbs R.A."/>
            <person name="Liu Y."/>
            <person name="Worley K."/>
            <person name="Weinstock G."/>
            <person name="Elsik C.G."/>
            <person name="Reese J.T."/>
            <person name="Elhaik E."/>
            <person name="Landan G."/>
            <person name="Graur D."/>
            <person name="Arensburger P."/>
            <person name="Atkinson P."/>
            <person name="Beeman R.W."/>
            <person name="Beidler J."/>
            <person name="Brown S.J."/>
            <person name="Demuth J.P."/>
            <person name="Drury D.W."/>
            <person name="Du Y.Z."/>
            <person name="Fujiwara H."/>
            <person name="Lorenzen M."/>
            <person name="Maselli V."/>
            <person name="Osanai M."/>
            <person name="Park Y."/>
            <person name="Robertson H.M."/>
            <person name="Tu Z."/>
            <person name="Wang J.J."/>
            <person name="Wang S."/>
            <person name="Richards S."/>
            <person name="Song H."/>
            <person name="Zhang L."/>
            <person name="Sodergren E."/>
            <person name="Werner D."/>
            <person name="Stanke M."/>
            <person name="Morgenstern B."/>
            <person name="Solovyev V."/>
            <person name="Kosarev P."/>
            <person name="Brown G."/>
            <person name="Chen H.C."/>
            <person name="Ermolaeva O."/>
            <person name="Hlavina W."/>
            <person name="Kapustin Y."/>
            <person name="Kiryutin B."/>
            <person name="Kitts P."/>
            <person name="Maglott D."/>
            <person name="Pruitt K."/>
            <person name="Sapojnikov V."/>
            <person name="Souvorov A."/>
            <person name="Mackey A.J."/>
            <person name="Waterhouse R.M."/>
            <person name="Wyder S."/>
            <person name="Zdobnov E.M."/>
            <person name="Zdobnov E.M."/>
            <person name="Wyder S."/>
            <person name="Kriventseva E.V."/>
            <person name="Kadowaki T."/>
            <person name="Bork P."/>
            <person name="Aranda M."/>
            <person name="Bao R."/>
            <person name="Beermann A."/>
            <person name="Berns N."/>
            <person name="Bolognesi R."/>
            <person name="Bonneton F."/>
            <person name="Bopp D."/>
            <person name="Brown S.J."/>
            <person name="Bucher G."/>
            <person name="Butts T."/>
            <person name="Chaumot A."/>
            <person name="Denell R.E."/>
            <person name="Ferrier D.E."/>
            <person name="Friedrich M."/>
            <person name="Gordon C.M."/>
            <person name="Jindra M."/>
            <person name="Klingler M."/>
            <person name="Lan Q."/>
            <person name="Lattorff H.M."/>
            <person name="Laudet V."/>
            <person name="von Levetsow C."/>
            <person name="Liu Z."/>
            <person name="Lutz R."/>
            <person name="Lynch J.A."/>
            <person name="da Fonseca R.N."/>
            <person name="Posnien N."/>
            <person name="Reuter R."/>
            <person name="Roth S."/>
            <person name="Savard J."/>
            <person name="Schinko J.B."/>
            <person name="Schmitt C."/>
            <person name="Schoppmeier M."/>
            <person name="Schroder R."/>
            <person name="Shippy T.D."/>
            <person name="Simonnet F."/>
            <person name="Marques-Souza H."/>
            <person name="Tautz D."/>
            <person name="Tomoyasu Y."/>
            <person name="Trauner J."/>
            <person name="Van der Zee M."/>
            <person name="Vervoort M."/>
            <person name="Wittkopp N."/>
            <person name="Wimmer E.A."/>
            <person name="Yang X."/>
            <person name="Jones A.K."/>
            <person name="Sattelle D.B."/>
            <person name="Ebert P.R."/>
            <person name="Nelson D."/>
            <person name="Scott J.G."/>
            <person name="Beeman R.W."/>
            <person name="Muthukrishnan S."/>
            <person name="Kramer K.J."/>
            <person name="Arakane Y."/>
            <person name="Beeman R.W."/>
            <person name="Zhu Q."/>
            <person name="Hogenkamp D."/>
            <person name="Dixit R."/>
            <person name="Oppert B."/>
            <person name="Jiang H."/>
            <person name="Zou Z."/>
            <person name="Marshall J."/>
            <person name="Elpidina E."/>
            <person name="Vinokurov K."/>
            <person name="Oppert C."/>
            <person name="Zou Z."/>
            <person name="Evans J."/>
            <person name="Lu Z."/>
            <person name="Zhao P."/>
            <person name="Sumathipala N."/>
            <person name="Altincicek B."/>
            <person name="Vilcinskas A."/>
            <person name="Williams M."/>
            <person name="Hultmark D."/>
            <person name="Hetru C."/>
            <person name="Jiang H."/>
            <person name="Grimmelikhuijzen C.J."/>
            <person name="Hauser F."/>
            <person name="Cazzamali G."/>
            <person name="Williamson M."/>
            <person name="Park Y."/>
            <person name="Li B."/>
            <person name="Tanaka Y."/>
            <person name="Predel R."/>
            <person name="Neupert S."/>
            <person name="Schachtner J."/>
            <person name="Verleyen P."/>
            <person name="Raible F."/>
            <person name="Bork P."/>
            <person name="Friedrich M."/>
            <person name="Walden K.K."/>
            <person name="Robertson H.M."/>
            <person name="Angeli S."/>
            <person name="Foret S."/>
            <person name="Bucher G."/>
            <person name="Schuetz S."/>
            <person name="Maleszka R."/>
            <person name="Wimmer E.A."/>
            <person name="Beeman R.W."/>
            <person name="Lorenzen M."/>
            <person name="Tomoyasu Y."/>
            <person name="Miller S.C."/>
            <person name="Grossmann D."/>
            <person name="Bucher G."/>
        </authorList>
    </citation>
    <scope>NUCLEOTIDE SEQUENCE [LARGE SCALE GENOMIC DNA]</scope>
    <source>
        <strain evidence="14 15">Georgia GA2</strain>
    </source>
</reference>
<dbReference type="PROSITE" id="PS01187">
    <property type="entry name" value="EGF_CA"/>
    <property type="match status" value="1"/>
</dbReference>
<dbReference type="Pfam" id="PF07645">
    <property type="entry name" value="EGF_CA"/>
    <property type="match status" value="2"/>
</dbReference>
<dbReference type="eggNOG" id="ENOG502QRK8">
    <property type="taxonomic scope" value="Eukaryota"/>
</dbReference>
<evidence type="ECO:0000256" key="1">
    <source>
        <dbReference type="ARBA" id="ARBA00009456"/>
    </source>
</evidence>
<dbReference type="PROSITE" id="PS51234">
    <property type="entry name" value="TSP3"/>
    <property type="match status" value="4"/>
</dbReference>
<evidence type="ECO:0000256" key="5">
    <source>
        <dbReference type="ARBA" id="ARBA00022837"/>
    </source>
</evidence>
<proteinExistence type="inferred from homology"/>
<evidence type="ECO:0000259" key="13">
    <source>
        <dbReference type="PROSITE" id="PS51236"/>
    </source>
</evidence>
<evidence type="ECO:0000256" key="9">
    <source>
        <dbReference type="PROSITE-ProRule" id="PRU00076"/>
    </source>
</evidence>
<keyword evidence="5 10" id="KW-0106">Calcium</keyword>
<dbReference type="STRING" id="7070.A0A139WE83"/>
<dbReference type="InterPro" id="IPR000742">
    <property type="entry name" value="EGF"/>
</dbReference>
<evidence type="ECO:0000313" key="14">
    <source>
        <dbReference type="EMBL" id="KYB26199.1"/>
    </source>
</evidence>
<feature type="domain" description="EGF-like" evidence="12">
    <location>
        <begin position="37"/>
        <end position="75"/>
    </location>
</feature>
<dbReference type="SMART" id="SM00179">
    <property type="entry name" value="EGF_CA"/>
    <property type="match status" value="3"/>
</dbReference>
<dbReference type="Gene3D" id="4.10.1080.10">
    <property type="entry name" value="TSP type-3 repeat"/>
    <property type="match status" value="2"/>
</dbReference>
<dbReference type="Pfam" id="PF05735">
    <property type="entry name" value="TSP_C"/>
    <property type="match status" value="1"/>
</dbReference>
<dbReference type="InterPro" id="IPR028974">
    <property type="entry name" value="TSP_type-3_rpt"/>
</dbReference>
<keyword evidence="15" id="KW-1185">Reference proteome</keyword>
<dbReference type="PROSITE" id="PS01186">
    <property type="entry name" value="EGF_2"/>
    <property type="match status" value="1"/>
</dbReference>
<feature type="repeat" description="TSP type-3" evidence="10">
    <location>
        <begin position="364"/>
        <end position="399"/>
    </location>
</feature>
<dbReference type="SUPFAM" id="SSF49899">
    <property type="entry name" value="Concanavalin A-like lectins/glucanases"/>
    <property type="match status" value="1"/>
</dbReference>
<dbReference type="OMA" id="DSCPFIS"/>
<dbReference type="GO" id="GO:0007155">
    <property type="term" value="P:cell adhesion"/>
    <property type="evidence" value="ECO:0007669"/>
    <property type="project" value="UniProtKB-KW"/>
</dbReference>
<evidence type="ECO:0000259" key="12">
    <source>
        <dbReference type="PROSITE" id="PS50026"/>
    </source>
</evidence>
<feature type="repeat" description="TSP type-3" evidence="10">
    <location>
        <begin position="326"/>
        <end position="363"/>
    </location>
</feature>
<evidence type="ECO:0000313" key="15">
    <source>
        <dbReference type="Proteomes" id="UP000007266"/>
    </source>
</evidence>
<dbReference type="InterPro" id="IPR049883">
    <property type="entry name" value="NOTCH1_EGF-like"/>
</dbReference>
<comment type="similarity">
    <text evidence="1">Belongs to the thrombospondin family.</text>
</comment>
<evidence type="ECO:0000256" key="8">
    <source>
        <dbReference type="ARBA" id="ARBA00023180"/>
    </source>
</evidence>
<feature type="region of interest" description="Disordered" evidence="11">
    <location>
        <begin position="205"/>
        <end position="307"/>
    </location>
</feature>
<dbReference type="FunFam" id="2.60.120.200:FF:000002">
    <property type="entry name" value="Thrombospondin 3"/>
    <property type="match status" value="1"/>
</dbReference>
<keyword evidence="2 9" id="KW-0245">EGF-like domain</keyword>
<dbReference type="EMBL" id="KQ971355">
    <property type="protein sequence ID" value="KYB26199.1"/>
    <property type="molecule type" value="Genomic_DNA"/>
</dbReference>
<feature type="compositionally biased region" description="Acidic residues" evidence="11">
    <location>
        <begin position="366"/>
        <end position="380"/>
    </location>
</feature>
<feature type="repeat" description="TSP type-3" evidence="10">
    <location>
        <begin position="208"/>
        <end position="243"/>
    </location>
</feature>
<keyword evidence="7" id="KW-1015">Disulfide bond</keyword>
<evidence type="ECO:0000256" key="2">
    <source>
        <dbReference type="ARBA" id="ARBA00022536"/>
    </source>
</evidence>
<dbReference type="InterPro" id="IPR003367">
    <property type="entry name" value="Thrombospondin_3-like_rpt"/>
</dbReference>
<evidence type="ECO:0000256" key="3">
    <source>
        <dbReference type="ARBA" id="ARBA00022729"/>
    </source>
</evidence>
<accession>A0A139WE83</accession>
<evidence type="ECO:0000256" key="6">
    <source>
        <dbReference type="ARBA" id="ARBA00022889"/>
    </source>
</evidence>
<organism evidence="14 15">
    <name type="scientific">Tribolium castaneum</name>
    <name type="common">Red flour beetle</name>
    <dbReference type="NCBI Taxonomy" id="7070"/>
    <lineage>
        <taxon>Eukaryota</taxon>
        <taxon>Metazoa</taxon>
        <taxon>Ecdysozoa</taxon>
        <taxon>Arthropoda</taxon>
        <taxon>Hexapoda</taxon>
        <taxon>Insecta</taxon>
        <taxon>Pterygota</taxon>
        <taxon>Neoptera</taxon>
        <taxon>Endopterygota</taxon>
        <taxon>Coleoptera</taxon>
        <taxon>Polyphaga</taxon>
        <taxon>Cucujiformia</taxon>
        <taxon>Tenebrionidae</taxon>
        <taxon>Tenebrionidae incertae sedis</taxon>
        <taxon>Tribolium</taxon>
    </lineage>
</organism>
<feature type="compositionally biased region" description="Acidic residues" evidence="11">
    <location>
        <begin position="330"/>
        <end position="341"/>
    </location>
</feature>
<dbReference type="Gene3D" id="2.60.120.200">
    <property type="match status" value="1"/>
</dbReference>
<dbReference type="Proteomes" id="UP000007266">
    <property type="component" value="Linkage group 7"/>
</dbReference>
<feature type="region of interest" description="Disordered" evidence="11">
    <location>
        <begin position="325"/>
        <end position="382"/>
    </location>
</feature>
<keyword evidence="3" id="KW-0732">Signal</keyword>
<dbReference type="InterPro" id="IPR008859">
    <property type="entry name" value="Thrombospondin_C"/>
</dbReference>
<dbReference type="PROSITE" id="PS50026">
    <property type="entry name" value="EGF_3"/>
    <property type="match status" value="2"/>
</dbReference>
<keyword evidence="8" id="KW-0325">Glycoprotein</keyword>
<dbReference type="Gene3D" id="2.10.25.10">
    <property type="entry name" value="Laminin"/>
    <property type="match status" value="4"/>
</dbReference>
<dbReference type="AlphaFoldDB" id="A0A139WE83"/>
<dbReference type="GO" id="GO:0005509">
    <property type="term" value="F:calcium ion binding"/>
    <property type="evidence" value="ECO:0007669"/>
    <property type="project" value="UniProtKB-UniRule"/>
</dbReference>
<dbReference type="InterPro" id="IPR001881">
    <property type="entry name" value="EGF-like_Ca-bd_dom"/>
</dbReference>
<dbReference type="PROSITE" id="PS51236">
    <property type="entry name" value="TSP_CTER"/>
    <property type="match status" value="1"/>
</dbReference>
<comment type="caution">
    <text evidence="9">Lacks conserved residue(s) required for the propagation of feature annotation.</text>
</comment>
<evidence type="ECO:0000256" key="10">
    <source>
        <dbReference type="PROSITE-ProRule" id="PRU00634"/>
    </source>
</evidence>
<feature type="domain" description="EGF-like" evidence="12">
    <location>
        <begin position="134"/>
        <end position="174"/>
    </location>
</feature>
<dbReference type="InterPro" id="IPR013320">
    <property type="entry name" value="ConA-like_dom_sf"/>
</dbReference>
<dbReference type="InterPro" id="IPR017897">
    <property type="entry name" value="Thrombospondin_3_rpt"/>
</dbReference>
<evidence type="ECO:0000256" key="7">
    <source>
        <dbReference type="ARBA" id="ARBA00023157"/>
    </source>
</evidence>
<keyword evidence="6" id="KW-0130">Cell adhesion</keyword>
<evidence type="ECO:0000256" key="11">
    <source>
        <dbReference type="SAM" id="MobiDB-lite"/>
    </source>
</evidence>
<feature type="repeat" description="TSP type-3" evidence="10">
    <location>
        <begin position="267"/>
        <end position="302"/>
    </location>
</feature>
<dbReference type="SMART" id="SM00181">
    <property type="entry name" value="EGF"/>
    <property type="match status" value="3"/>
</dbReference>
<dbReference type="FunFam" id="2.10.25.10:FF:000025">
    <property type="entry name" value="Thrombospondin 3"/>
    <property type="match status" value="1"/>
</dbReference>
<dbReference type="InterPro" id="IPR018097">
    <property type="entry name" value="EGF_Ca-bd_CS"/>
</dbReference>
<dbReference type="InParanoid" id="A0A139WE83"/>
<gene>
    <name evidence="14" type="primary">AUGUSTUS-3.0.2_33883</name>
    <name evidence="14" type="ORF">TcasGA2_TC033883</name>
</gene>
<feature type="compositionally biased region" description="Basic and acidic residues" evidence="11">
    <location>
        <begin position="242"/>
        <end position="253"/>
    </location>
</feature>
<keyword evidence="4" id="KW-0677">Repeat</keyword>
<dbReference type="FunFam" id="4.10.1080.10:FF:000002">
    <property type="entry name" value="Thrombospondin 3"/>
    <property type="match status" value="1"/>
</dbReference>
<feature type="compositionally biased region" description="Basic and acidic residues" evidence="11">
    <location>
        <begin position="222"/>
        <end position="234"/>
    </location>
</feature>
<dbReference type="FunFam" id="2.10.25.10:FF:000170">
    <property type="entry name" value="thrombospondin-3 isoform X1"/>
    <property type="match status" value="1"/>
</dbReference>
<dbReference type="PANTHER" id="PTHR10199">
    <property type="entry name" value="THROMBOSPONDIN"/>
    <property type="match status" value="1"/>
</dbReference>
<dbReference type="PANTHER" id="PTHR10199:SF100">
    <property type="entry name" value="THROMBOSPONDIN, ISOFORM A"/>
    <property type="match status" value="1"/>
</dbReference>
<sequence>MGTPLIGVRCYPIEEYPFYHCEGCPPGSTGNGTNCHDLDECDLAQPCDENVRCTNLSPGYRCDPCPPGFTGSRGSQGVGLEEARRNKQRCEDIDECRQAAPCGQNAYCVNTVGSYDCVECANGRYDPSIGSCLGENYCPGGIQCDANAKCVQHGPNSYSCECKTGWAGNGLYCGPDHDLDGWSDQRLPCRDPRCKLDNCLDVPNSGQEDSDGDGVGDACDNDADKDRIPNDKDNCPFVPNFDQKDSDGDRVGDACDNCPYDSNPDQKDTDHDRKGDRCDDDIDNDGIRNERDNCPLIANRDQSDRDHDGIGDVCDNCPHNYNPKQKDSDFDNIGDECDVGPDQDHDGIPDQIDNCPTVPNGNQLDTDGDNIGDACDDDKDNDGHKDHQDNCYLVYNPDQLDSDGDGRGDACQCDTDNDTRCDNVDNCPNNSLIYQTDFSKYQTVALDPEGSSQMDPVWEIYNQGAEITQTVNSDPGLAVGNDKFDGVDFEGTFYVGTDVDDDYAGFIFSYQSNKQFYVVMWKQNQQTYWDSNPFRAVGEAGIQIKLVDSQTGPGKMLRNSLWHTGDTPNQVKLLWKDARNMGWRPKTSYRWYLIHRPRIGLIRLQIYEKDKKITDSGNIFDRTLHGGRLGVFCFSQETIVWSDLAYRCNERLPESMWNELPNNLRGSINKDFNRAHRISSGNPFLQ</sequence>
<dbReference type="CDD" id="cd00054">
    <property type="entry name" value="EGF_CA"/>
    <property type="match status" value="2"/>
</dbReference>
<evidence type="ECO:0000256" key="4">
    <source>
        <dbReference type="ARBA" id="ARBA00022737"/>
    </source>
</evidence>
<protein>
    <submittedName>
        <fullName evidence="14">Thrombospondin-4-B-like Protein</fullName>
    </submittedName>
</protein>
<dbReference type="FunCoup" id="A0A139WE83">
    <property type="interactions" value="72"/>
</dbReference>
<dbReference type="FunFam" id="4.10.1080.10:FF:000001">
    <property type="entry name" value="Thrombospondin 3"/>
    <property type="match status" value="1"/>
</dbReference>
<dbReference type="FunFam" id="4.10.1080.10:FF:000004">
    <property type="entry name" value="Cartilage oligomeric matrix protein"/>
    <property type="match status" value="1"/>
</dbReference>
<feature type="compositionally biased region" description="Basic and acidic residues" evidence="11">
    <location>
        <begin position="264"/>
        <end position="277"/>
    </location>
</feature>
<name>A0A139WE83_TRICA</name>
<dbReference type="Pfam" id="PF02412">
    <property type="entry name" value="TSP_3"/>
    <property type="match status" value="6"/>
</dbReference>
<feature type="compositionally biased region" description="Acidic residues" evidence="11">
    <location>
        <begin position="208"/>
        <end position="221"/>
    </location>
</feature>
<feature type="domain" description="TSP C-terminal" evidence="13">
    <location>
        <begin position="439"/>
        <end position="653"/>
    </location>
</feature>